<name>A0AAV9N7E6_9EURO</name>
<accession>A0AAV9N7E6</accession>
<protein>
    <submittedName>
        <fullName evidence="2">Uncharacterized protein</fullName>
    </submittedName>
</protein>
<evidence type="ECO:0000313" key="2">
    <source>
        <dbReference type="EMBL" id="KAK5050978.1"/>
    </source>
</evidence>
<dbReference type="AlphaFoldDB" id="A0AAV9N7E6"/>
<gene>
    <name evidence="2" type="ORF">LTR84_003537</name>
</gene>
<feature type="compositionally biased region" description="Polar residues" evidence="1">
    <location>
        <begin position="35"/>
        <end position="45"/>
    </location>
</feature>
<dbReference type="GeneID" id="89971724"/>
<comment type="caution">
    <text evidence="2">The sequence shown here is derived from an EMBL/GenBank/DDBJ whole genome shotgun (WGS) entry which is preliminary data.</text>
</comment>
<evidence type="ECO:0000256" key="1">
    <source>
        <dbReference type="SAM" id="MobiDB-lite"/>
    </source>
</evidence>
<dbReference type="Proteomes" id="UP001358417">
    <property type="component" value="Unassembled WGS sequence"/>
</dbReference>
<evidence type="ECO:0000313" key="3">
    <source>
        <dbReference type="Proteomes" id="UP001358417"/>
    </source>
</evidence>
<dbReference type="RefSeq" id="XP_064705478.1">
    <property type="nucleotide sequence ID" value="XM_064847125.1"/>
</dbReference>
<dbReference type="SUPFAM" id="SSF69989">
    <property type="entry name" value="C-terminal domain of PLC-beta"/>
    <property type="match status" value="1"/>
</dbReference>
<keyword evidence="3" id="KW-1185">Reference proteome</keyword>
<feature type="region of interest" description="Disordered" evidence="1">
    <location>
        <begin position="20"/>
        <end position="54"/>
    </location>
</feature>
<dbReference type="EMBL" id="JAVRRD010000016">
    <property type="protein sequence ID" value="KAK5050978.1"/>
    <property type="molecule type" value="Genomic_DNA"/>
</dbReference>
<organism evidence="2 3">
    <name type="scientific">Exophiala bonariae</name>
    <dbReference type="NCBI Taxonomy" id="1690606"/>
    <lineage>
        <taxon>Eukaryota</taxon>
        <taxon>Fungi</taxon>
        <taxon>Dikarya</taxon>
        <taxon>Ascomycota</taxon>
        <taxon>Pezizomycotina</taxon>
        <taxon>Eurotiomycetes</taxon>
        <taxon>Chaetothyriomycetidae</taxon>
        <taxon>Chaetothyriales</taxon>
        <taxon>Herpotrichiellaceae</taxon>
        <taxon>Exophiala</taxon>
    </lineage>
</organism>
<reference evidence="2 3" key="1">
    <citation type="submission" date="2023-08" db="EMBL/GenBank/DDBJ databases">
        <title>Black Yeasts Isolated from many extreme environments.</title>
        <authorList>
            <person name="Coleine C."/>
            <person name="Stajich J.E."/>
            <person name="Selbmann L."/>
        </authorList>
    </citation>
    <scope>NUCLEOTIDE SEQUENCE [LARGE SCALE GENOMIC DNA]</scope>
    <source>
        <strain evidence="2 3">CCFEE 5792</strain>
    </source>
</reference>
<proteinExistence type="predicted"/>
<sequence>MLATTPRVALRSTRALRARPAPIRVRQVRQPRNFRYQSTTSNPSQASGGASGGSSHALLGGAAGGLVAFLGGYLWYSFSGAKSVVNSVSSAKSYVDTAFKKTTAAAPEPNQAVQWLRETVTSYTRMIPGASIYVDKAFDDLDKIREKHGDEVDKIITKTYNDLKKTTQKGFSMEAATDAWDILQNCLKDIGSLAGDAAQDILENHPQLKEKVGGRFDQLKQMGDQYGPEAKKQVEDTWKQAQDILKGGFSAETLKKIQDLIQEKTQEIQKYGDQAWQKGIEQAKPILDKQPQLKKLVEENKDKLLKGDLGQLWQKLQEAAKSGNTDDIQKFIKEQTNKASSSAGGGIEQLLKMIPGGSELAPKLQQLQELSQKHGQEAENLLKGAIEDIKKVLEKKVDEGQQLKNKVEKDAKK</sequence>